<dbReference type="Proteomes" id="UP000010523">
    <property type="component" value="Unassembled WGS sequence"/>
</dbReference>
<dbReference type="STRING" id="997296.PB1_11304"/>
<keyword evidence="2" id="KW-1185">Reference proteome</keyword>
<organism evidence="1 2">
    <name type="scientific">Bacillus methanolicus PB1</name>
    <dbReference type="NCBI Taxonomy" id="997296"/>
    <lineage>
        <taxon>Bacteria</taxon>
        <taxon>Bacillati</taxon>
        <taxon>Bacillota</taxon>
        <taxon>Bacilli</taxon>
        <taxon>Bacillales</taxon>
        <taxon>Bacillaceae</taxon>
        <taxon>Bacillus</taxon>
    </lineage>
</organism>
<evidence type="ECO:0000313" key="2">
    <source>
        <dbReference type="Proteomes" id="UP000010523"/>
    </source>
</evidence>
<evidence type="ECO:0000313" key="1">
    <source>
        <dbReference type="EMBL" id="EIJ78143.1"/>
    </source>
</evidence>
<name>I3DV72_BACMT</name>
<sequence>MRFQREIVNVWDAQKRLEHWIRPLGTEKVKLAVSIKNFLNKGSGVRILLAILFCNKHY</sequence>
<protein>
    <submittedName>
        <fullName evidence="1">Uncharacterized protein</fullName>
    </submittedName>
</protein>
<dbReference type="PATRIC" id="fig|997296.3.peg.2378"/>
<reference evidence="1 2" key="1">
    <citation type="journal article" date="2012" name="Appl. Environ. Microbiol.">
        <title>Genome Sequence of Thermotolerant Bacillus methanolicus: Features and Regulation Related to Methylotrophy and Production of L-Lysine and L-Glutamate from Methanol.</title>
        <authorList>
            <person name="Heggeset T.M."/>
            <person name="Krog A."/>
            <person name="Balzer S."/>
            <person name="Wentzel A."/>
            <person name="Ellingsen T.E."/>
            <person name="Brautaset T."/>
        </authorList>
    </citation>
    <scope>NUCLEOTIDE SEQUENCE [LARGE SCALE GENOMIC DNA]</scope>
    <source>
        <strain evidence="1 2">PB1</strain>
    </source>
</reference>
<dbReference type="RefSeq" id="WP_004436386.1">
    <property type="nucleotide sequence ID" value="NZ_AFEU01000003.1"/>
</dbReference>
<comment type="caution">
    <text evidence="1">The sequence shown here is derived from an EMBL/GenBank/DDBJ whole genome shotgun (WGS) entry which is preliminary data.</text>
</comment>
<dbReference type="EMBL" id="AFEU01000003">
    <property type="protein sequence ID" value="EIJ78143.1"/>
    <property type="molecule type" value="Genomic_DNA"/>
</dbReference>
<gene>
    <name evidence="1" type="ORF">PB1_11304</name>
</gene>
<dbReference type="AlphaFoldDB" id="I3DV72"/>
<proteinExistence type="predicted"/>
<accession>I3DV72</accession>